<evidence type="ECO:0000256" key="3">
    <source>
        <dbReference type="ARBA" id="ARBA00022448"/>
    </source>
</evidence>
<reference evidence="9" key="1">
    <citation type="submission" date="2021-02" db="EMBL/GenBank/DDBJ databases">
        <authorList>
            <person name="Dougan E. K."/>
            <person name="Rhodes N."/>
            <person name="Thang M."/>
            <person name="Chan C."/>
        </authorList>
    </citation>
    <scope>NUCLEOTIDE SEQUENCE</scope>
</reference>
<proteinExistence type="predicted"/>
<organism evidence="9 10">
    <name type="scientific">Symbiodinium necroappetens</name>
    <dbReference type="NCBI Taxonomy" id="1628268"/>
    <lineage>
        <taxon>Eukaryota</taxon>
        <taxon>Sar</taxon>
        <taxon>Alveolata</taxon>
        <taxon>Dinophyceae</taxon>
        <taxon>Suessiales</taxon>
        <taxon>Symbiodiniaceae</taxon>
        <taxon>Symbiodinium</taxon>
    </lineage>
</organism>
<comment type="caution">
    <text evidence="9">The sequence shown here is derived from an EMBL/GenBank/DDBJ whole genome shotgun (WGS) entry which is preliminary data.</text>
</comment>
<keyword evidence="3" id="KW-0813">Transport</keyword>
<evidence type="ECO:0000256" key="2">
    <source>
        <dbReference type="ARBA" id="ARBA00004496"/>
    </source>
</evidence>
<keyword evidence="5" id="KW-0653">Protein transport</keyword>
<feature type="non-terminal residue" evidence="9">
    <location>
        <position position="1481"/>
    </location>
</feature>
<keyword evidence="6" id="KW-0472">Membrane</keyword>
<dbReference type="CDD" id="cd00171">
    <property type="entry name" value="Sec7"/>
    <property type="match status" value="1"/>
</dbReference>
<dbReference type="GO" id="GO:0005085">
    <property type="term" value="F:guanyl-nucleotide exchange factor activity"/>
    <property type="evidence" value="ECO:0007669"/>
    <property type="project" value="InterPro"/>
</dbReference>
<dbReference type="InterPro" id="IPR032629">
    <property type="entry name" value="DCB_dom"/>
</dbReference>
<feature type="region of interest" description="Disordered" evidence="7">
    <location>
        <begin position="324"/>
        <end position="353"/>
    </location>
</feature>
<feature type="domain" description="SEC7" evidence="8">
    <location>
        <begin position="684"/>
        <end position="877"/>
    </location>
</feature>
<keyword evidence="10" id="KW-1185">Reference proteome</keyword>
<sequence length="1481" mass="164393">MIQTTQSFEARGPENRVIDVLRDALEKLRNTAPKKLKELRDVVEADLKTMENLPASGANVSANDFFQSFKLGCEAAGLPKLVVIALEAIQKQITYGFLTGRGPDPFKPENGRRLIDAVVDSVCNCAESADDTVQMHMISTLLAAVTSQVCEVHGQSLMLVVDTCMKLYRDSKSQSNQRMAQTALTQMLSVITQRLELSSADMPGARSGAASAGAANSEQLAAVANANADLAQMPKGQLLNEWMSSYLSAKIDTLVHAWNHEKENGQKGEDPPPGKFGWCVVCRHTANHYCVDTRDSVCGHACKYRNLERLSLVEKYYGAKREEASSPAASPSVSSNAPAVPSQSSRDTFANRDEASSAMADVSSAKSMNVYHQDSIIILTYLINSSAKESVQSQADSRAIRNKRIALELILGVLSNAGPVFRSSKHFVDILKKLVGDSLIKNSVSPIPKIFGLSLQIFVSLITNFKEHLRDEIGVFIEQIFLKILESGNSDFLHKSRVLQIFYKLCTDATTPLELFLNYDCDVDEKNIFERTIDCLSKIAQGKYTAVEHANLIQPHQASWSPEMDLGVAFLWQEQELKQLALQSLVRGPDATRCLQAEPSDVEVTLMGSIVDWAWYSDSGASLRCFLRILPAGSKDGRGPDHKMPILGQGSEDAKAKDGPESDGEDDASDVVPSLTTSGVPTSSFKEQKQRKLDLQIGINKSDPQRFNMKPKRGIEYLKKNGFLTDDPASLAVLFKNTELGLDKTAIGDYLGEDKPFNKSALFALVDGLDFKAQSLDGSLRHFLSYFRLPGEAQKIDRMMEKFAEKYCSDNPERFANADCAFVLSFSLIMLQTDLHNPGIKNKMTKDEFVKNNRGINDHQDLPREYLEGLYDGVLHNPISLQEDQEARNRQESQAARDSNQKYELFVKETESMVQKTKAAMQMRRKSSAYVVAQSVEHVKPLFEVACWPYLATLAVLLEMEGTPQSIELCIEGFKHCIRIAARFDMDTERDAFVSSLAKFTYLTTIKEMKQKNIECIKALLSIGLSEGNNLGPSWLYVLHCISQLERLQLIGTRGARQDFQFFQLEEEALSPGSASRSNASIAGQQVVKRRAHGLGVSALVAIGQDDRNVELVNSESIASQIDASQIELLFNKSTQLSPPAVVHFVTQLAKVSKEELALADQPRIFSLQKLVEVADFNMGRMRVVWGRIWRVLSSHFVDVAAHQNVRVCNFAMDSLRQLTMKFLEKDELAGYNFQADFLKPFETIMVGPPPVSKEVKDYLVHIIAYMADASFRSIRSGWKAVLHICAAAAQDPSLGEATVEVAFKVVEKVNFDDSYHIFVENFTDGIRALLSFAQCKVQDKKIIALKDAQSQGEEKTAAAKEVREDISVLAIGFLLKAAEFLADPQTKDLPSGTSLPQDVHSVTEGHPAAAWFPILRGLSMLVGDPRREVRAKCLNGVFDILREHGRQVFDEDTWRMVFNGVIKPLFDDIHHQLAPPPDHK</sequence>
<dbReference type="Gene3D" id="1.10.1000.11">
    <property type="entry name" value="Arf Nucleotide-binding Site Opener,domain 2"/>
    <property type="match status" value="1"/>
</dbReference>
<keyword evidence="4" id="KW-0963">Cytoplasm</keyword>
<dbReference type="InterPro" id="IPR016024">
    <property type="entry name" value="ARM-type_fold"/>
</dbReference>
<dbReference type="Pfam" id="PF16213">
    <property type="entry name" value="DCB"/>
    <property type="match status" value="1"/>
</dbReference>
<dbReference type="SUPFAM" id="SSF48425">
    <property type="entry name" value="Sec7 domain"/>
    <property type="match status" value="1"/>
</dbReference>
<dbReference type="Proteomes" id="UP000601435">
    <property type="component" value="Unassembled WGS sequence"/>
</dbReference>
<dbReference type="InterPro" id="IPR035999">
    <property type="entry name" value="Sec7_dom_sf"/>
</dbReference>
<evidence type="ECO:0000256" key="6">
    <source>
        <dbReference type="ARBA" id="ARBA00023136"/>
    </source>
</evidence>
<feature type="compositionally biased region" description="Low complexity" evidence="7">
    <location>
        <begin position="325"/>
        <end position="345"/>
    </location>
</feature>
<dbReference type="InterPro" id="IPR023394">
    <property type="entry name" value="Sec7_C_sf"/>
</dbReference>
<dbReference type="PROSITE" id="PS50190">
    <property type="entry name" value="SEC7"/>
    <property type="match status" value="1"/>
</dbReference>
<evidence type="ECO:0000256" key="7">
    <source>
        <dbReference type="SAM" id="MobiDB-lite"/>
    </source>
</evidence>
<dbReference type="Pfam" id="PF01369">
    <property type="entry name" value="Sec7"/>
    <property type="match status" value="1"/>
</dbReference>
<dbReference type="SMART" id="SM00222">
    <property type="entry name" value="Sec7"/>
    <property type="match status" value="1"/>
</dbReference>
<comment type="subcellular location">
    <subcellularLocation>
        <location evidence="2">Cytoplasm</location>
    </subcellularLocation>
    <subcellularLocation>
        <location evidence="1">Membrane</location>
    </subcellularLocation>
</comment>
<feature type="region of interest" description="Disordered" evidence="7">
    <location>
        <begin position="637"/>
        <end position="689"/>
    </location>
</feature>
<dbReference type="OrthoDB" id="18431at2759"/>
<dbReference type="GO" id="GO:0005737">
    <property type="term" value="C:cytoplasm"/>
    <property type="evidence" value="ECO:0007669"/>
    <property type="project" value="UniProtKB-SubCell"/>
</dbReference>
<evidence type="ECO:0000256" key="5">
    <source>
        <dbReference type="ARBA" id="ARBA00022927"/>
    </source>
</evidence>
<dbReference type="InterPro" id="IPR032691">
    <property type="entry name" value="Mon2/Sec7/BIG1-like_HUS"/>
</dbReference>
<dbReference type="Pfam" id="PF09324">
    <property type="entry name" value="Sec7-like_HDS"/>
    <property type="match status" value="1"/>
</dbReference>
<dbReference type="GO" id="GO:0016020">
    <property type="term" value="C:membrane"/>
    <property type="evidence" value="ECO:0007669"/>
    <property type="project" value="UniProtKB-SubCell"/>
</dbReference>
<evidence type="ECO:0000256" key="1">
    <source>
        <dbReference type="ARBA" id="ARBA00004370"/>
    </source>
</evidence>
<evidence type="ECO:0000313" key="10">
    <source>
        <dbReference type="Proteomes" id="UP000601435"/>
    </source>
</evidence>
<feature type="compositionally biased region" description="Polar residues" evidence="7">
    <location>
        <begin position="674"/>
        <end position="685"/>
    </location>
</feature>
<dbReference type="EMBL" id="CAJNJA010008672">
    <property type="protein sequence ID" value="CAE7239185.1"/>
    <property type="molecule type" value="Genomic_DNA"/>
</dbReference>
<dbReference type="SUPFAM" id="SSF48371">
    <property type="entry name" value="ARM repeat"/>
    <property type="match status" value="1"/>
</dbReference>
<evidence type="ECO:0000313" key="9">
    <source>
        <dbReference type="EMBL" id="CAE7239185.1"/>
    </source>
</evidence>
<name>A0A812LBI8_9DINO</name>
<dbReference type="FunFam" id="1.10.1000.11:FF:000003">
    <property type="entry name" value="Brefeldin A-inhibited guanine nucleotide-exchange protein 1"/>
    <property type="match status" value="1"/>
</dbReference>
<dbReference type="PANTHER" id="PTHR10663">
    <property type="entry name" value="GUANYL-NUCLEOTIDE EXCHANGE FACTOR"/>
    <property type="match status" value="1"/>
</dbReference>
<dbReference type="InterPro" id="IPR015403">
    <property type="entry name" value="Mon2/Sec7/BIG1-like_HDS"/>
</dbReference>
<protein>
    <submittedName>
        <fullName evidence="9">ARFGEF2 protein</fullName>
    </submittedName>
</protein>
<dbReference type="CDD" id="cd23022">
    <property type="entry name" value="zf-HIT_DDX59"/>
    <property type="match status" value="1"/>
</dbReference>
<dbReference type="Pfam" id="PF12783">
    <property type="entry name" value="Sec7-like_HUS"/>
    <property type="match status" value="1"/>
</dbReference>
<dbReference type="GO" id="GO:0032012">
    <property type="term" value="P:regulation of ARF protein signal transduction"/>
    <property type="evidence" value="ECO:0007669"/>
    <property type="project" value="InterPro"/>
</dbReference>
<evidence type="ECO:0000259" key="8">
    <source>
        <dbReference type="PROSITE" id="PS50190"/>
    </source>
</evidence>
<dbReference type="GO" id="GO:0015031">
    <property type="term" value="P:protein transport"/>
    <property type="evidence" value="ECO:0007669"/>
    <property type="project" value="UniProtKB-KW"/>
</dbReference>
<dbReference type="Gene3D" id="1.10.220.20">
    <property type="match status" value="1"/>
</dbReference>
<evidence type="ECO:0000256" key="4">
    <source>
        <dbReference type="ARBA" id="ARBA00022490"/>
    </source>
</evidence>
<dbReference type="PANTHER" id="PTHR10663:SF375">
    <property type="entry name" value="LD29171P"/>
    <property type="match status" value="1"/>
</dbReference>
<accession>A0A812LBI8</accession>
<gene>
    <name evidence="9" type="primary">ARFGEF2</name>
    <name evidence="9" type="ORF">SNEC2469_LOCUS4200</name>
</gene>
<dbReference type="InterPro" id="IPR000904">
    <property type="entry name" value="Sec7_dom"/>
</dbReference>